<protein>
    <submittedName>
        <fullName evidence="3">Uncharacterized protein</fullName>
    </submittedName>
</protein>
<feature type="coiled-coil region" evidence="1">
    <location>
        <begin position="122"/>
        <end position="184"/>
    </location>
</feature>
<feature type="compositionally biased region" description="Basic and acidic residues" evidence="2">
    <location>
        <begin position="316"/>
        <end position="327"/>
    </location>
</feature>
<sequence>MHRGQQQGDRLKLGKALDAVNNNKNYKRYEEIIESRDDEIKTLEQKCKAYEKEIRNLHKSVQQHEDDQIKRENADKELLNERVVMQTKMDSQDDEHRLRVEEVEKTWKQNLADATAKGQKDNSQLQADKRRWEEKALEGERQHKECKGEKEDLKFKAKDALQKLKQEKTKSKQSEGELQQMKVDLYTSVQLIWDLPSFKTSIIALHKRYCDDKTCKVMHQDSSTAEALRKAVWDTHNMVEVEKMNKKKEIKEMILKMEDNDKRTSENLKIINEAMICALEQHQKPKHSMELPKQIPSDSNETIKAPQAETSSLEEQLQKPEESARKEKLPKKTFVQKCMRPIRDSCRYTNP</sequence>
<keyword evidence="1" id="KW-0175">Coiled coil</keyword>
<evidence type="ECO:0000313" key="3">
    <source>
        <dbReference type="EMBL" id="TNN25936.1"/>
    </source>
</evidence>
<comment type="caution">
    <text evidence="3">The sequence shown here is derived from an EMBL/GenBank/DDBJ whole genome shotgun (WGS) entry which is preliminary data.</text>
</comment>
<feature type="region of interest" description="Disordered" evidence="2">
    <location>
        <begin position="283"/>
        <end position="336"/>
    </location>
</feature>
<dbReference type="EMBL" id="SRLO01011321">
    <property type="protein sequence ID" value="TNN25936.1"/>
    <property type="molecule type" value="Genomic_DNA"/>
</dbReference>
<gene>
    <name evidence="3" type="ORF">EYF80_063928</name>
</gene>
<organism evidence="3 4">
    <name type="scientific">Liparis tanakae</name>
    <name type="common">Tanaka's snailfish</name>
    <dbReference type="NCBI Taxonomy" id="230148"/>
    <lineage>
        <taxon>Eukaryota</taxon>
        <taxon>Metazoa</taxon>
        <taxon>Chordata</taxon>
        <taxon>Craniata</taxon>
        <taxon>Vertebrata</taxon>
        <taxon>Euteleostomi</taxon>
        <taxon>Actinopterygii</taxon>
        <taxon>Neopterygii</taxon>
        <taxon>Teleostei</taxon>
        <taxon>Neoteleostei</taxon>
        <taxon>Acanthomorphata</taxon>
        <taxon>Eupercaria</taxon>
        <taxon>Perciformes</taxon>
        <taxon>Cottioidei</taxon>
        <taxon>Cottales</taxon>
        <taxon>Liparidae</taxon>
        <taxon>Liparis</taxon>
    </lineage>
</organism>
<reference evidence="3 4" key="1">
    <citation type="submission" date="2019-03" db="EMBL/GenBank/DDBJ databases">
        <title>First draft genome of Liparis tanakae, snailfish: a comprehensive survey of snailfish specific genes.</title>
        <authorList>
            <person name="Kim W."/>
            <person name="Song I."/>
            <person name="Jeong J.-H."/>
            <person name="Kim D."/>
            <person name="Kim S."/>
            <person name="Ryu S."/>
            <person name="Song J.Y."/>
            <person name="Lee S.K."/>
        </authorList>
    </citation>
    <scope>NUCLEOTIDE SEQUENCE [LARGE SCALE GENOMIC DNA]</scope>
    <source>
        <tissue evidence="3">Muscle</tissue>
    </source>
</reference>
<dbReference type="Proteomes" id="UP000314294">
    <property type="component" value="Unassembled WGS sequence"/>
</dbReference>
<evidence type="ECO:0000256" key="2">
    <source>
        <dbReference type="SAM" id="MobiDB-lite"/>
    </source>
</evidence>
<proteinExistence type="predicted"/>
<name>A0A4Z2EAS3_9TELE</name>
<accession>A0A4Z2EAS3</accession>
<feature type="coiled-coil region" evidence="1">
    <location>
        <begin position="26"/>
        <end position="67"/>
    </location>
</feature>
<evidence type="ECO:0000313" key="4">
    <source>
        <dbReference type="Proteomes" id="UP000314294"/>
    </source>
</evidence>
<feature type="compositionally biased region" description="Polar residues" evidence="2">
    <location>
        <begin position="296"/>
        <end position="315"/>
    </location>
</feature>
<evidence type="ECO:0000256" key="1">
    <source>
        <dbReference type="SAM" id="Coils"/>
    </source>
</evidence>
<dbReference type="AlphaFoldDB" id="A0A4Z2EAS3"/>
<keyword evidence="4" id="KW-1185">Reference proteome</keyword>